<protein>
    <recommendedName>
        <fullName evidence="2">DUF6534 domain-containing protein</fullName>
    </recommendedName>
</protein>
<accession>A0A1Y2J633</accession>
<dbReference type="STRING" id="1353009.A0A1Y2J633"/>
<name>A0A1Y2J633_TRAC3</name>
<proteinExistence type="predicted"/>
<organism evidence="3 4">
    <name type="scientific">Trametes coccinea (strain BRFM310)</name>
    <name type="common">Pycnoporus coccineus</name>
    <dbReference type="NCBI Taxonomy" id="1353009"/>
    <lineage>
        <taxon>Eukaryota</taxon>
        <taxon>Fungi</taxon>
        <taxon>Dikarya</taxon>
        <taxon>Basidiomycota</taxon>
        <taxon>Agaricomycotina</taxon>
        <taxon>Agaricomycetes</taxon>
        <taxon>Polyporales</taxon>
        <taxon>Polyporaceae</taxon>
        <taxon>Trametes</taxon>
    </lineage>
</organism>
<feature type="transmembrane region" description="Helical" evidence="1">
    <location>
        <begin position="12"/>
        <end position="32"/>
    </location>
</feature>
<dbReference type="AlphaFoldDB" id="A0A1Y2J633"/>
<dbReference type="Pfam" id="PF20152">
    <property type="entry name" value="DUF6534"/>
    <property type="match status" value="1"/>
</dbReference>
<evidence type="ECO:0000256" key="1">
    <source>
        <dbReference type="SAM" id="Phobius"/>
    </source>
</evidence>
<evidence type="ECO:0000313" key="4">
    <source>
        <dbReference type="Proteomes" id="UP000193067"/>
    </source>
</evidence>
<reference evidence="3 4" key="1">
    <citation type="journal article" date="2015" name="Biotechnol. Biofuels">
        <title>Enhanced degradation of softwood versus hardwood by the white-rot fungus Pycnoporus coccineus.</title>
        <authorList>
            <person name="Couturier M."/>
            <person name="Navarro D."/>
            <person name="Chevret D."/>
            <person name="Henrissat B."/>
            <person name="Piumi F."/>
            <person name="Ruiz-Duenas F.J."/>
            <person name="Martinez A.T."/>
            <person name="Grigoriev I.V."/>
            <person name="Riley R."/>
            <person name="Lipzen A."/>
            <person name="Berrin J.G."/>
            <person name="Master E.R."/>
            <person name="Rosso M.N."/>
        </authorList>
    </citation>
    <scope>NUCLEOTIDE SEQUENCE [LARGE SCALE GENOMIC DNA]</scope>
    <source>
        <strain evidence="3 4">BRFM310</strain>
    </source>
</reference>
<feature type="transmembrane region" description="Helical" evidence="1">
    <location>
        <begin position="81"/>
        <end position="101"/>
    </location>
</feature>
<dbReference type="PANTHER" id="PTHR40465:SF1">
    <property type="entry name" value="DUF6534 DOMAIN-CONTAINING PROTEIN"/>
    <property type="match status" value="1"/>
</dbReference>
<sequence>MRRNTQGLEIALRASGTFVDIAIATAMVYHLHKQRRSTSVCPMRRSKKMIHRLIVLTVVTGLWTAIAALIDFVLVAAFPQGLLFCIVELPFSSLYVNSLLANLNARQFLRKTDVELSSIEFYTSRGDTRGPTNSTMLRSMPNGRGAAARGNTAVAIRVDTSHIVDTDYTTQADKAAVPYY</sequence>
<feature type="domain" description="DUF6534" evidence="2">
    <location>
        <begin position="17"/>
        <end position="107"/>
    </location>
</feature>
<keyword evidence="1" id="KW-0812">Transmembrane</keyword>
<gene>
    <name evidence="3" type="ORF">PYCCODRAFT_1421618</name>
</gene>
<evidence type="ECO:0000259" key="2">
    <source>
        <dbReference type="Pfam" id="PF20152"/>
    </source>
</evidence>
<dbReference type="EMBL" id="KZ084087">
    <property type="protein sequence ID" value="OSD07672.1"/>
    <property type="molecule type" value="Genomic_DNA"/>
</dbReference>
<dbReference type="InterPro" id="IPR045339">
    <property type="entry name" value="DUF6534"/>
</dbReference>
<feature type="transmembrane region" description="Helical" evidence="1">
    <location>
        <begin position="53"/>
        <end position="75"/>
    </location>
</feature>
<keyword evidence="1" id="KW-0472">Membrane</keyword>
<dbReference type="PANTHER" id="PTHR40465">
    <property type="entry name" value="CHROMOSOME 1, WHOLE GENOME SHOTGUN SEQUENCE"/>
    <property type="match status" value="1"/>
</dbReference>
<evidence type="ECO:0000313" key="3">
    <source>
        <dbReference type="EMBL" id="OSD07672.1"/>
    </source>
</evidence>
<keyword evidence="4" id="KW-1185">Reference proteome</keyword>
<dbReference type="Proteomes" id="UP000193067">
    <property type="component" value="Unassembled WGS sequence"/>
</dbReference>
<dbReference type="OrthoDB" id="3063206at2759"/>
<keyword evidence="1" id="KW-1133">Transmembrane helix</keyword>